<keyword evidence="1" id="KW-0808">Transferase</keyword>
<gene>
    <name evidence="1" type="ORF">AVDCRST_MAG61-262</name>
</gene>
<dbReference type="PANTHER" id="PTHR10285">
    <property type="entry name" value="URIDINE KINASE"/>
    <property type="match status" value="1"/>
</dbReference>
<keyword evidence="1" id="KW-0418">Kinase</keyword>
<dbReference type="Gene3D" id="3.40.50.300">
    <property type="entry name" value="P-loop containing nucleotide triphosphate hydrolases"/>
    <property type="match status" value="2"/>
</dbReference>
<dbReference type="EMBL" id="CADCTT010000019">
    <property type="protein sequence ID" value="CAA9290274.1"/>
    <property type="molecule type" value="Genomic_DNA"/>
</dbReference>
<reference evidence="1" key="1">
    <citation type="submission" date="2020-02" db="EMBL/GenBank/DDBJ databases">
        <authorList>
            <person name="Meier V. D."/>
        </authorList>
    </citation>
    <scope>NUCLEOTIDE SEQUENCE</scope>
    <source>
        <strain evidence="1">AVDCRST_MAG61</strain>
    </source>
</reference>
<proteinExistence type="predicted"/>
<accession>A0A6J4JXP9</accession>
<name>A0A6J4JXP9_9ACTN</name>
<protein>
    <submittedName>
        <fullName evidence="1">Uridine kinase family protein YggC homolog</fullName>
    </submittedName>
</protein>
<sequence length="227" mass="24807">MVEASGLSAEDVLARVENLVHGGRRVLLGITGPPGAGKTTFADALADRLQQRPPVGLDAGWVVRVPMDGFHLADRELARLGRMDRKGAPDTFDVAGYVALLARLTEDRDEVVYAPSFERDLEQPVAGSIPVPPSARLVITEGNYLLLAEGDWSRVHPHLDEVWYLELDDVERRRRLIARHEQFGKPGPAAVAWVDGSDQRNAELVGPTASRADLRVPSDVLDQPGRS</sequence>
<dbReference type="GO" id="GO:0016301">
    <property type="term" value="F:kinase activity"/>
    <property type="evidence" value="ECO:0007669"/>
    <property type="project" value="UniProtKB-KW"/>
</dbReference>
<organism evidence="1">
    <name type="scientific">uncultured Friedmanniella sp</name>
    <dbReference type="NCBI Taxonomy" id="335381"/>
    <lineage>
        <taxon>Bacteria</taxon>
        <taxon>Bacillati</taxon>
        <taxon>Actinomycetota</taxon>
        <taxon>Actinomycetes</taxon>
        <taxon>Propionibacteriales</taxon>
        <taxon>Nocardioidaceae</taxon>
        <taxon>Friedmanniella</taxon>
        <taxon>environmental samples</taxon>
    </lineage>
</organism>
<dbReference type="SUPFAM" id="SSF52540">
    <property type="entry name" value="P-loop containing nucleoside triphosphate hydrolases"/>
    <property type="match status" value="1"/>
</dbReference>
<dbReference type="NCBIfam" id="NF006743">
    <property type="entry name" value="PRK09270.1-2"/>
    <property type="match status" value="1"/>
</dbReference>
<dbReference type="AlphaFoldDB" id="A0A6J4JXP9"/>
<evidence type="ECO:0000313" key="1">
    <source>
        <dbReference type="EMBL" id="CAA9290274.1"/>
    </source>
</evidence>
<dbReference type="InterPro" id="IPR027417">
    <property type="entry name" value="P-loop_NTPase"/>
</dbReference>